<dbReference type="PANTHER" id="PTHR43790:SF3">
    <property type="entry name" value="D-ALLOSE IMPORT ATP-BINDING PROTEIN ALSA-RELATED"/>
    <property type="match status" value="1"/>
</dbReference>
<dbReference type="Proteomes" id="UP001527882">
    <property type="component" value="Unassembled WGS sequence"/>
</dbReference>
<dbReference type="SMART" id="SM00382">
    <property type="entry name" value="AAA"/>
    <property type="match status" value="2"/>
</dbReference>
<dbReference type="PROSITE" id="PS00211">
    <property type="entry name" value="ABC_TRANSPORTER_1"/>
    <property type="match status" value="2"/>
</dbReference>
<dbReference type="Pfam" id="PF00005">
    <property type="entry name" value="ABC_tran"/>
    <property type="match status" value="2"/>
</dbReference>
<dbReference type="Gene3D" id="3.40.50.300">
    <property type="entry name" value="P-loop containing nucleotide triphosphate hydrolases"/>
    <property type="match status" value="2"/>
</dbReference>
<evidence type="ECO:0000256" key="6">
    <source>
        <dbReference type="ARBA" id="ARBA00022840"/>
    </source>
</evidence>
<sequence>MNDISKSFPGVKVLEKVQFNLNAGEVHALMGENGAGKSTLMKILGGIYPKDGGQVSIKGTVTDITSPSKAQSLGIVMIHQELNLIPDLTVMENIFLGREFTYGKTKLINWPKMKQEAGRYLSQLGLTIDPGIIAGELSVGQQQMIEIAKALSMHAEVLVLDEPTAALTDREIEALFQVIEALKKQGVGMVYISHRMEEIFRICDRVTVMRDGHTVGTDRIGETNMDKLVKMMVGREIKDRFPKVDISAGEEKLRVNGLTVKGKLHDISFSVRSGEILGIAGLMGAGRTELAKAIFGVLPVQQGEIRINDKPVTIRKPMDAIAAGIALVTEDRKDEGLLLPLSVRDNISLPNLADVSTNGFMSRKKENALADRLIRQLTIKTPNGEYTVGALSGGNQQKVVIGKWLATRPEVFILDEPTRGVDIGAKKEIYDLMNQLVSNGVAIIMISSELPEVLGMSDRILVMHEGRITGEFMREDATQEDIMHCATGGAKKHVG</sequence>
<evidence type="ECO:0000256" key="1">
    <source>
        <dbReference type="ARBA" id="ARBA00022448"/>
    </source>
</evidence>
<evidence type="ECO:0000256" key="7">
    <source>
        <dbReference type="ARBA" id="ARBA00022967"/>
    </source>
</evidence>
<evidence type="ECO:0000256" key="2">
    <source>
        <dbReference type="ARBA" id="ARBA00022475"/>
    </source>
</evidence>
<dbReference type="InterPro" id="IPR003439">
    <property type="entry name" value="ABC_transporter-like_ATP-bd"/>
</dbReference>
<keyword evidence="6 10" id="KW-0067">ATP-binding</keyword>
<keyword evidence="11" id="KW-1185">Reference proteome</keyword>
<dbReference type="GO" id="GO:0005524">
    <property type="term" value="F:ATP binding"/>
    <property type="evidence" value="ECO:0007669"/>
    <property type="project" value="UniProtKB-KW"/>
</dbReference>
<feature type="domain" description="ABC transporter" evidence="9">
    <location>
        <begin position="1"/>
        <end position="236"/>
    </location>
</feature>
<dbReference type="InterPro" id="IPR027417">
    <property type="entry name" value="P-loop_NTPase"/>
</dbReference>
<proteinExistence type="predicted"/>
<dbReference type="RefSeq" id="WP_269879795.1">
    <property type="nucleotide sequence ID" value="NZ_JAQAGZ010000001.1"/>
</dbReference>
<evidence type="ECO:0000256" key="8">
    <source>
        <dbReference type="ARBA" id="ARBA00023136"/>
    </source>
</evidence>
<keyword evidence="5" id="KW-0547">Nucleotide-binding</keyword>
<keyword evidence="1" id="KW-0813">Transport</keyword>
<dbReference type="CDD" id="cd03216">
    <property type="entry name" value="ABC_Carb_Monos_I"/>
    <property type="match status" value="1"/>
</dbReference>
<dbReference type="InterPro" id="IPR003593">
    <property type="entry name" value="AAA+_ATPase"/>
</dbReference>
<dbReference type="SUPFAM" id="SSF52540">
    <property type="entry name" value="P-loop containing nucleoside triphosphate hydrolases"/>
    <property type="match status" value="2"/>
</dbReference>
<evidence type="ECO:0000256" key="5">
    <source>
        <dbReference type="ARBA" id="ARBA00022741"/>
    </source>
</evidence>
<dbReference type="PANTHER" id="PTHR43790">
    <property type="entry name" value="CARBOHYDRATE TRANSPORT ATP-BINDING PROTEIN MG119-RELATED"/>
    <property type="match status" value="1"/>
</dbReference>
<evidence type="ECO:0000256" key="3">
    <source>
        <dbReference type="ARBA" id="ARBA00022597"/>
    </source>
</evidence>
<evidence type="ECO:0000259" key="9">
    <source>
        <dbReference type="PROSITE" id="PS50893"/>
    </source>
</evidence>
<name>A0ABT4Q2C2_9BACL</name>
<keyword evidence="8" id="KW-0472">Membrane</keyword>
<dbReference type="InterPro" id="IPR050107">
    <property type="entry name" value="ABC_carbohydrate_import_ATPase"/>
</dbReference>
<comment type="caution">
    <text evidence="10">The sequence shown here is derived from an EMBL/GenBank/DDBJ whole genome shotgun (WGS) entry which is preliminary data.</text>
</comment>
<dbReference type="EMBL" id="JAQAGZ010000001">
    <property type="protein sequence ID" value="MCZ8510922.1"/>
    <property type="molecule type" value="Genomic_DNA"/>
</dbReference>
<keyword evidence="2" id="KW-1003">Cell membrane</keyword>
<keyword evidence="3" id="KW-0762">Sugar transport</keyword>
<accession>A0ABT4Q2C2</accession>
<dbReference type="CDD" id="cd03215">
    <property type="entry name" value="ABC_Carb_Monos_II"/>
    <property type="match status" value="1"/>
</dbReference>
<organism evidence="10 11">
    <name type="scientific">Paenibacillus gyeongsangnamensis</name>
    <dbReference type="NCBI Taxonomy" id="3388067"/>
    <lineage>
        <taxon>Bacteria</taxon>
        <taxon>Bacillati</taxon>
        <taxon>Bacillota</taxon>
        <taxon>Bacilli</taxon>
        <taxon>Bacillales</taxon>
        <taxon>Paenibacillaceae</taxon>
        <taxon>Paenibacillus</taxon>
    </lineage>
</organism>
<dbReference type="InterPro" id="IPR017871">
    <property type="entry name" value="ABC_transporter-like_CS"/>
</dbReference>
<keyword evidence="4" id="KW-0677">Repeat</keyword>
<dbReference type="PROSITE" id="PS50893">
    <property type="entry name" value="ABC_TRANSPORTER_2"/>
    <property type="match status" value="2"/>
</dbReference>
<evidence type="ECO:0000313" key="10">
    <source>
        <dbReference type="EMBL" id="MCZ8510922.1"/>
    </source>
</evidence>
<keyword evidence="7" id="KW-1278">Translocase</keyword>
<evidence type="ECO:0000313" key="11">
    <source>
        <dbReference type="Proteomes" id="UP001527882"/>
    </source>
</evidence>
<feature type="domain" description="ABC transporter" evidence="9">
    <location>
        <begin position="241"/>
        <end position="490"/>
    </location>
</feature>
<reference evidence="10 11" key="1">
    <citation type="submission" date="2022-12" db="EMBL/GenBank/DDBJ databases">
        <title>Draft genome sequence of Paenibacillus sp. dW9.</title>
        <authorList>
            <person name="Choi E.-W."/>
            <person name="Kim D.-U."/>
        </authorList>
    </citation>
    <scope>NUCLEOTIDE SEQUENCE [LARGE SCALE GENOMIC DNA]</scope>
    <source>
        <strain evidence="11">dW9</strain>
    </source>
</reference>
<protein>
    <submittedName>
        <fullName evidence="10">Sugar ABC transporter ATP-binding protein</fullName>
    </submittedName>
</protein>
<gene>
    <name evidence="10" type="primary">gguA</name>
    <name evidence="10" type="ORF">O9H85_00410</name>
</gene>
<evidence type="ECO:0000256" key="4">
    <source>
        <dbReference type="ARBA" id="ARBA00022737"/>
    </source>
</evidence>